<reference evidence="3 4" key="1">
    <citation type="submission" date="2024-05" db="EMBL/GenBank/DDBJ databases">
        <title>Culex pipiens pipiens assembly and annotation.</title>
        <authorList>
            <person name="Alout H."/>
            <person name="Durand T."/>
        </authorList>
    </citation>
    <scope>NUCLEOTIDE SEQUENCE [LARGE SCALE GENOMIC DNA]</scope>
    <source>
        <strain evidence="3">HA-2024</strain>
        <tissue evidence="3">Whole body</tissue>
    </source>
</reference>
<dbReference type="InterPro" id="IPR002350">
    <property type="entry name" value="Kazal_dom"/>
</dbReference>
<dbReference type="Pfam" id="PF07648">
    <property type="entry name" value="Kazal_2"/>
    <property type="match status" value="1"/>
</dbReference>
<keyword evidence="1" id="KW-0732">Signal</keyword>
<evidence type="ECO:0000259" key="2">
    <source>
        <dbReference type="PROSITE" id="PS51465"/>
    </source>
</evidence>
<evidence type="ECO:0000256" key="1">
    <source>
        <dbReference type="SAM" id="SignalP"/>
    </source>
</evidence>
<name>A0ABD1DTR6_CULPP</name>
<evidence type="ECO:0000313" key="4">
    <source>
        <dbReference type="Proteomes" id="UP001562425"/>
    </source>
</evidence>
<dbReference type="InterPro" id="IPR036058">
    <property type="entry name" value="Kazal_dom_sf"/>
</dbReference>
<accession>A0ABD1DTR6</accession>
<keyword evidence="4" id="KW-1185">Reference proteome</keyword>
<dbReference type="SMART" id="SM00280">
    <property type="entry name" value="KAZAL"/>
    <property type="match status" value="1"/>
</dbReference>
<feature type="domain" description="Kazal-like" evidence="2">
    <location>
        <begin position="26"/>
        <end position="84"/>
    </location>
</feature>
<gene>
    <name evidence="3" type="ORF">pipiens_006046</name>
</gene>
<feature type="signal peptide" evidence="1">
    <location>
        <begin position="1"/>
        <end position="19"/>
    </location>
</feature>
<dbReference type="Proteomes" id="UP001562425">
    <property type="component" value="Unassembled WGS sequence"/>
</dbReference>
<feature type="chain" id="PRO_5044855397" description="Kazal-like domain-containing protein" evidence="1">
    <location>
        <begin position="20"/>
        <end position="91"/>
    </location>
</feature>
<protein>
    <recommendedName>
        <fullName evidence="2">Kazal-like domain-containing protein</fullName>
    </recommendedName>
</protein>
<proteinExistence type="predicted"/>
<dbReference type="AlphaFoldDB" id="A0ABD1DTR6"/>
<evidence type="ECO:0000313" key="3">
    <source>
        <dbReference type="EMBL" id="KAL1402545.1"/>
    </source>
</evidence>
<dbReference type="CDD" id="cd00104">
    <property type="entry name" value="KAZAL_FS"/>
    <property type="match status" value="1"/>
</dbReference>
<dbReference type="EMBL" id="JBEHCU010002840">
    <property type="protein sequence ID" value="KAL1402545.1"/>
    <property type="molecule type" value="Genomic_DNA"/>
</dbReference>
<dbReference type="Gene3D" id="3.30.60.30">
    <property type="match status" value="1"/>
</dbReference>
<dbReference type="PROSITE" id="PS51465">
    <property type="entry name" value="KAZAL_2"/>
    <property type="match status" value="1"/>
</dbReference>
<dbReference type="SUPFAM" id="SSF100895">
    <property type="entry name" value="Kazal-type serine protease inhibitors"/>
    <property type="match status" value="1"/>
</dbReference>
<comment type="caution">
    <text evidence="3">The sequence shown here is derived from an EMBL/GenBank/DDBJ whole genome shotgun (WGS) entry which is preliminary data.</text>
</comment>
<organism evidence="3 4">
    <name type="scientific">Culex pipiens pipiens</name>
    <name type="common">Northern house mosquito</name>
    <dbReference type="NCBI Taxonomy" id="38569"/>
    <lineage>
        <taxon>Eukaryota</taxon>
        <taxon>Metazoa</taxon>
        <taxon>Ecdysozoa</taxon>
        <taxon>Arthropoda</taxon>
        <taxon>Hexapoda</taxon>
        <taxon>Insecta</taxon>
        <taxon>Pterygota</taxon>
        <taxon>Neoptera</taxon>
        <taxon>Endopterygota</taxon>
        <taxon>Diptera</taxon>
        <taxon>Nematocera</taxon>
        <taxon>Culicoidea</taxon>
        <taxon>Culicidae</taxon>
        <taxon>Culicinae</taxon>
        <taxon>Culicini</taxon>
        <taxon>Culex</taxon>
        <taxon>Culex</taxon>
    </lineage>
</organism>
<sequence length="91" mass="9611">MRTTFFLLIALAMTAMVLASPAKEKPTTKKACAKACSFDYTPVCGGVKDSKDKPISFGNTCVLENYNCENQKSLSVLSQGECPGGGGVRLA</sequence>